<keyword evidence="3" id="KW-1185">Reference proteome</keyword>
<accession>A0A1R0GNH6</accession>
<dbReference type="GO" id="GO:0003676">
    <property type="term" value="F:nucleic acid binding"/>
    <property type="evidence" value="ECO:0007669"/>
    <property type="project" value="InterPro"/>
</dbReference>
<evidence type="ECO:0000256" key="1">
    <source>
        <dbReference type="SAM" id="MobiDB-lite"/>
    </source>
</evidence>
<dbReference type="Proteomes" id="UP000187455">
    <property type="component" value="Unassembled WGS sequence"/>
</dbReference>
<evidence type="ECO:0000313" key="3">
    <source>
        <dbReference type="Proteomes" id="UP000187455"/>
    </source>
</evidence>
<sequence>MGGTPNRLGCKLSELQDNIEDISESIIEQLGTIQTCFEIDSRRKILFIKFKNSTDKENAKKIYIIYNQKKIEWTDTNEYNSDHKIIIIPSHSGLSVWDVAPAAHHELSQIGEVLDILVLKHKTLDTCPSRSIKISIKTKKENEIPQFLNILDIKVNLTWRGGPKACTYCKEPGHWKNECIELFKKKTNHKRDRISNPRNVKKVVLIGERSPQDKNLDPEKNNGHTSVVIPLEGPIVISESATKNSEDLPEATNIEIPIVNSIDDTVEKSMTGAEAALFGETISKINSEVIKNTTLDGQEKNQKLLTRSLEISAGKALNKKITINKISKEKNGTKARKTTKTSEANNGGDTDTHMEEETNIYVDAEMFESKSDNLSTALVDENGIEIVNLLQK</sequence>
<evidence type="ECO:0000313" key="2">
    <source>
        <dbReference type="EMBL" id="OLY78445.1"/>
    </source>
</evidence>
<gene>
    <name evidence="2" type="ORF">AYI68_g7507</name>
</gene>
<dbReference type="InterPro" id="IPR036875">
    <property type="entry name" value="Znf_CCHC_sf"/>
</dbReference>
<organism evidence="2 3">
    <name type="scientific">Smittium mucronatum</name>
    <dbReference type="NCBI Taxonomy" id="133383"/>
    <lineage>
        <taxon>Eukaryota</taxon>
        <taxon>Fungi</taxon>
        <taxon>Fungi incertae sedis</taxon>
        <taxon>Zoopagomycota</taxon>
        <taxon>Kickxellomycotina</taxon>
        <taxon>Harpellomycetes</taxon>
        <taxon>Harpellales</taxon>
        <taxon>Legeriomycetaceae</taxon>
        <taxon>Smittium</taxon>
    </lineage>
</organism>
<reference evidence="2 3" key="1">
    <citation type="journal article" date="2016" name="Mol. Biol. Evol.">
        <title>Genome-Wide Survey of Gut Fungi (Harpellales) Reveals the First Horizontally Transferred Ubiquitin Gene from a Mosquito Host.</title>
        <authorList>
            <person name="Wang Y."/>
            <person name="White M.M."/>
            <person name="Kvist S."/>
            <person name="Moncalvo J.M."/>
        </authorList>
    </citation>
    <scope>NUCLEOTIDE SEQUENCE [LARGE SCALE GENOMIC DNA]</scope>
    <source>
        <strain evidence="2 3">ALG-7-W6</strain>
    </source>
</reference>
<dbReference type="GO" id="GO:0008270">
    <property type="term" value="F:zinc ion binding"/>
    <property type="evidence" value="ECO:0007669"/>
    <property type="project" value="InterPro"/>
</dbReference>
<protein>
    <recommendedName>
        <fullName evidence="4">CCHC-type domain-containing protein</fullName>
    </recommendedName>
</protein>
<name>A0A1R0GNH6_9FUNG</name>
<comment type="caution">
    <text evidence="2">The sequence shown here is derived from an EMBL/GenBank/DDBJ whole genome shotgun (WGS) entry which is preliminary data.</text>
</comment>
<dbReference type="OrthoDB" id="5554389at2759"/>
<proteinExistence type="predicted"/>
<dbReference type="AlphaFoldDB" id="A0A1R0GNH6"/>
<dbReference type="Gene3D" id="4.10.60.10">
    <property type="entry name" value="Zinc finger, CCHC-type"/>
    <property type="match status" value="1"/>
</dbReference>
<dbReference type="EMBL" id="LSSL01006407">
    <property type="protein sequence ID" value="OLY78445.1"/>
    <property type="molecule type" value="Genomic_DNA"/>
</dbReference>
<evidence type="ECO:0008006" key="4">
    <source>
        <dbReference type="Google" id="ProtNLM"/>
    </source>
</evidence>
<dbReference type="SUPFAM" id="SSF57756">
    <property type="entry name" value="Retrovirus zinc finger-like domains"/>
    <property type="match status" value="1"/>
</dbReference>
<feature type="region of interest" description="Disordered" evidence="1">
    <location>
        <begin position="328"/>
        <end position="355"/>
    </location>
</feature>